<organism evidence="15 16">
    <name type="scientific">Parapedobacter pyrenivorans</name>
    <dbReference type="NCBI Taxonomy" id="1305674"/>
    <lineage>
        <taxon>Bacteria</taxon>
        <taxon>Pseudomonadati</taxon>
        <taxon>Bacteroidota</taxon>
        <taxon>Sphingobacteriia</taxon>
        <taxon>Sphingobacteriales</taxon>
        <taxon>Sphingobacteriaceae</taxon>
        <taxon>Parapedobacter</taxon>
    </lineage>
</organism>
<dbReference type="InterPro" id="IPR003594">
    <property type="entry name" value="HATPase_dom"/>
</dbReference>
<feature type="domain" description="Histidine kinase" evidence="14">
    <location>
        <begin position="387"/>
        <end position="606"/>
    </location>
</feature>
<dbReference type="SUPFAM" id="SSF47384">
    <property type="entry name" value="Homodimeric domain of signal transducing histidine kinase"/>
    <property type="match status" value="1"/>
</dbReference>
<evidence type="ECO:0000313" key="16">
    <source>
        <dbReference type="Proteomes" id="UP000660862"/>
    </source>
</evidence>
<keyword evidence="9" id="KW-0067">ATP-binding</keyword>
<keyword evidence="8" id="KW-0418">Kinase</keyword>
<evidence type="ECO:0000256" key="6">
    <source>
        <dbReference type="ARBA" id="ARBA00022679"/>
    </source>
</evidence>
<evidence type="ECO:0000256" key="9">
    <source>
        <dbReference type="ARBA" id="ARBA00022840"/>
    </source>
</evidence>
<keyword evidence="6" id="KW-0808">Transferase</keyword>
<dbReference type="PANTHER" id="PTHR45453">
    <property type="entry name" value="PHOSPHATE REGULON SENSOR PROTEIN PHOR"/>
    <property type="match status" value="1"/>
</dbReference>
<keyword evidence="11 13" id="KW-0472">Membrane</keyword>
<dbReference type="AlphaFoldDB" id="A0A917I0L2"/>
<evidence type="ECO:0000256" key="12">
    <source>
        <dbReference type="SAM" id="Coils"/>
    </source>
</evidence>
<keyword evidence="10" id="KW-0902">Two-component regulatory system</keyword>
<name>A0A917I0L2_9SPHI</name>
<protein>
    <recommendedName>
        <fullName evidence="3">histidine kinase</fullName>
        <ecNumber evidence="3">2.7.13.3</ecNumber>
    </recommendedName>
</protein>
<dbReference type="RefSeq" id="WP_188507998.1">
    <property type="nucleotide sequence ID" value="NZ_BMER01000005.1"/>
</dbReference>
<comment type="subcellular location">
    <subcellularLocation>
        <location evidence="2">Cell membrane</location>
    </subcellularLocation>
</comment>
<keyword evidence="13" id="KW-0812">Transmembrane</keyword>
<evidence type="ECO:0000256" key="1">
    <source>
        <dbReference type="ARBA" id="ARBA00000085"/>
    </source>
</evidence>
<reference evidence="15" key="1">
    <citation type="journal article" date="2014" name="Int. J. Syst. Evol. Microbiol.">
        <title>Complete genome sequence of Corynebacterium casei LMG S-19264T (=DSM 44701T), isolated from a smear-ripened cheese.</title>
        <authorList>
            <consortium name="US DOE Joint Genome Institute (JGI-PGF)"/>
            <person name="Walter F."/>
            <person name="Albersmeier A."/>
            <person name="Kalinowski J."/>
            <person name="Ruckert C."/>
        </authorList>
    </citation>
    <scope>NUCLEOTIDE SEQUENCE</scope>
    <source>
        <strain evidence="15">CGMCC 1.12195</strain>
    </source>
</reference>
<feature type="coiled-coil region" evidence="12">
    <location>
        <begin position="56"/>
        <end position="110"/>
    </location>
</feature>
<dbReference type="SUPFAM" id="SSF55874">
    <property type="entry name" value="ATPase domain of HSP90 chaperone/DNA topoisomerase II/histidine kinase"/>
    <property type="match status" value="1"/>
</dbReference>
<evidence type="ECO:0000256" key="8">
    <source>
        <dbReference type="ARBA" id="ARBA00022777"/>
    </source>
</evidence>
<dbReference type="Gene3D" id="3.30.565.10">
    <property type="entry name" value="Histidine kinase-like ATPase, C-terminal domain"/>
    <property type="match status" value="1"/>
</dbReference>
<dbReference type="InterPro" id="IPR036890">
    <property type="entry name" value="HATPase_C_sf"/>
</dbReference>
<dbReference type="GO" id="GO:0000155">
    <property type="term" value="F:phosphorelay sensor kinase activity"/>
    <property type="evidence" value="ECO:0007669"/>
    <property type="project" value="InterPro"/>
</dbReference>
<dbReference type="Pfam" id="PF00512">
    <property type="entry name" value="HisKA"/>
    <property type="match status" value="1"/>
</dbReference>
<dbReference type="EC" id="2.7.13.3" evidence="3"/>
<dbReference type="GO" id="GO:0004721">
    <property type="term" value="F:phosphoprotein phosphatase activity"/>
    <property type="evidence" value="ECO:0007669"/>
    <property type="project" value="TreeGrafter"/>
</dbReference>
<evidence type="ECO:0000256" key="7">
    <source>
        <dbReference type="ARBA" id="ARBA00022741"/>
    </source>
</evidence>
<dbReference type="InterPro" id="IPR004358">
    <property type="entry name" value="Sig_transdc_His_kin-like_C"/>
</dbReference>
<comment type="caution">
    <text evidence="15">The sequence shown here is derived from an EMBL/GenBank/DDBJ whole genome shotgun (WGS) entry which is preliminary data.</text>
</comment>
<evidence type="ECO:0000256" key="2">
    <source>
        <dbReference type="ARBA" id="ARBA00004236"/>
    </source>
</evidence>
<keyword evidence="16" id="KW-1185">Reference proteome</keyword>
<dbReference type="GO" id="GO:0016036">
    <property type="term" value="P:cellular response to phosphate starvation"/>
    <property type="evidence" value="ECO:0007669"/>
    <property type="project" value="TreeGrafter"/>
</dbReference>
<evidence type="ECO:0000256" key="4">
    <source>
        <dbReference type="ARBA" id="ARBA00022475"/>
    </source>
</evidence>
<dbReference type="GO" id="GO:0005886">
    <property type="term" value="C:plasma membrane"/>
    <property type="evidence" value="ECO:0007669"/>
    <property type="project" value="UniProtKB-SubCell"/>
</dbReference>
<feature type="transmembrane region" description="Helical" evidence="13">
    <location>
        <begin position="348"/>
        <end position="372"/>
    </location>
</feature>
<dbReference type="FunFam" id="3.30.565.10:FF:000023">
    <property type="entry name" value="PAS domain-containing sensor histidine kinase"/>
    <property type="match status" value="1"/>
</dbReference>
<accession>A0A917I0L2</accession>
<keyword evidence="7" id="KW-0547">Nucleotide-binding</keyword>
<keyword evidence="4" id="KW-1003">Cell membrane</keyword>
<reference evidence="15" key="2">
    <citation type="submission" date="2020-09" db="EMBL/GenBank/DDBJ databases">
        <authorList>
            <person name="Sun Q."/>
            <person name="Zhou Y."/>
        </authorList>
    </citation>
    <scope>NUCLEOTIDE SEQUENCE</scope>
    <source>
        <strain evidence="15">CGMCC 1.12195</strain>
    </source>
</reference>
<dbReference type="InterPro" id="IPR003661">
    <property type="entry name" value="HisK_dim/P_dom"/>
</dbReference>
<keyword evidence="5" id="KW-0597">Phosphoprotein</keyword>
<evidence type="ECO:0000256" key="10">
    <source>
        <dbReference type="ARBA" id="ARBA00023012"/>
    </source>
</evidence>
<dbReference type="PRINTS" id="PR00344">
    <property type="entry name" value="BCTRLSENSOR"/>
</dbReference>
<dbReference type="InterPro" id="IPR005467">
    <property type="entry name" value="His_kinase_dom"/>
</dbReference>
<dbReference type="EMBL" id="BMER01000005">
    <property type="protein sequence ID" value="GGH01056.1"/>
    <property type="molecule type" value="Genomic_DNA"/>
</dbReference>
<dbReference type="Proteomes" id="UP000660862">
    <property type="component" value="Unassembled WGS sequence"/>
</dbReference>
<evidence type="ECO:0000256" key="11">
    <source>
        <dbReference type="ARBA" id="ARBA00023136"/>
    </source>
</evidence>
<evidence type="ECO:0000313" key="15">
    <source>
        <dbReference type="EMBL" id="GGH01056.1"/>
    </source>
</evidence>
<dbReference type="GO" id="GO:0005524">
    <property type="term" value="F:ATP binding"/>
    <property type="evidence" value="ECO:0007669"/>
    <property type="project" value="UniProtKB-KW"/>
</dbReference>
<gene>
    <name evidence="15" type="ORF">GCM10007415_41330</name>
</gene>
<dbReference type="SMART" id="SM00387">
    <property type="entry name" value="HATPase_c"/>
    <property type="match status" value="1"/>
</dbReference>
<sequence>MKHKSIALIIGLMTVALLGVVAMQYFFIRQSYVLKAQLFDESVKAALNAVAAKAEKREVMELANAQRKNKEKLEREQRKLEEQLRIKTEVEQLREKQAKLFLAFKRQEDELMAQYPFVLPIENNQFYETYFNDPRYQSLVRIDFQSNDIVDGGFRRNDNSIGLYAVQQVPLLRAKDDSIRYFIPLGPIAFGSTALKYLNYTIRALPPRENPRLRNEIARKERQLQLLQANTLMDTVAILSGKNPQLVQDFEAEMELYKRPFSERINVSYIKAELDKELLSRDINSPFNLEIRDRNTILYTFANFSEAKPSSQNLYSTDLFRADNESTSGRLSVYFPNKGYILMGNMTVMLFSSVALLLVLIGSFAYTIFTMLRQKKISEMKTDFINNMTHEFKTPVATIMIASESLKDAEIAADQQRAARLANIIYDENVRLGNHIERVLNIARLEKDNLNLEHRSVDVNDLVQAVVDSMELQLLKHGANVGMHLDATDAVVSGDELHLSNVLFNLLDNAIKYSNENPDITIKTKSGGKQIHITVADRGIGMSRDQLSKIFDQFYRIPTGNRHDVKGFGLGLSYVNDIVKRLGGKVHVRSEKDKGTTFEIILPLKR</sequence>
<keyword evidence="13" id="KW-1133">Transmembrane helix</keyword>
<dbReference type="InterPro" id="IPR036097">
    <property type="entry name" value="HisK_dim/P_sf"/>
</dbReference>
<evidence type="ECO:0000256" key="3">
    <source>
        <dbReference type="ARBA" id="ARBA00012438"/>
    </source>
</evidence>
<dbReference type="InterPro" id="IPR050351">
    <property type="entry name" value="BphY/WalK/GraS-like"/>
</dbReference>
<dbReference type="PANTHER" id="PTHR45453:SF1">
    <property type="entry name" value="PHOSPHATE REGULON SENSOR PROTEIN PHOR"/>
    <property type="match status" value="1"/>
</dbReference>
<evidence type="ECO:0000256" key="5">
    <source>
        <dbReference type="ARBA" id="ARBA00022553"/>
    </source>
</evidence>
<dbReference type="PROSITE" id="PS50109">
    <property type="entry name" value="HIS_KIN"/>
    <property type="match status" value="1"/>
</dbReference>
<proteinExistence type="predicted"/>
<dbReference type="CDD" id="cd00082">
    <property type="entry name" value="HisKA"/>
    <property type="match status" value="1"/>
</dbReference>
<evidence type="ECO:0000256" key="13">
    <source>
        <dbReference type="SAM" id="Phobius"/>
    </source>
</evidence>
<evidence type="ECO:0000259" key="14">
    <source>
        <dbReference type="PROSITE" id="PS50109"/>
    </source>
</evidence>
<dbReference type="SMART" id="SM00388">
    <property type="entry name" value="HisKA"/>
    <property type="match status" value="1"/>
</dbReference>
<dbReference type="Pfam" id="PF02518">
    <property type="entry name" value="HATPase_c"/>
    <property type="match status" value="1"/>
</dbReference>
<comment type="catalytic activity">
    <reaction evidence="1">
        <text>ATP + protein L-histidine = ADP + protein N-phospho-L-histidine.</text>
        <dbReference type="EC" id="2.7.13.3"/>
    </reaction>
</comment>
<keyword evidence="12" id="KW-0175">Coiled coil</keyword>
<dbReference type="Gene3D" id="1.10.287.130">
    <property type="match status" value="1"/>
</dbReference>